<dbReference type="EMBL" id="PQXL01000045">
    <property type="protein sequence ID" value="THV53672.1"/>
    <property type="molecule type" value="Genomic_DNA"/>
</dbReference>
<evidence type="ECO:0000313" key="1">
    <source>
        <dbReference type="EMBL" id="THV53672.1"/>
    </source>
</evidence>
<keyword evidence="2" id="KW-1185">Reference proteome</keyword>
<reference evidence="1 2" key="1">
    <citation type="submission" date="2017-12" db="EMBL/GenBank/DDBJ databases">
        <title>Comparative genomics of Botrytis spp.</title>
        <authorList>
            <person name="Valero-Jimenez C.A."/>
            <person name="Tapia P."/>
            <person name="Veloso J."/>
            <person name="Silva-Moreno E."/>
            <person name="Staats M."/>
            <person name="Valdes J.H."/>
            <person name="Van Kan J.A.L."/>
        </authorList>
    </citation>
    <scope>NUCLEOTIDE SEQUENCE [LARGE SCALE GENOMIC DNA]</scope>
    <source>
        <strain evidence="1 2">MUCL435</strain>
    </source>
</reference>
<name>A0A4S8R9F6_9HELO</name>
<comment type="caution">
    <text evidence="1">The sequence shown here is derived from an EMBL/GenBank/DDBJ whole genome shotgun (WGS) entry which is preliminary data.</text>
</comment>
<protein>
    <submittedName>
        <fullName evidence="1">Uncharacterized protein</fullName>
    </submittedName>
</protein>
<accession>A0A4S8R9F6</accession>
<organism evidence="1 2">
    <name type="scientific">Botrytis galanthina</name>
    <dbReference type="NCBI Taxonomy" id="278940"/>
    <lineage>
        <taxon>Eukaryota</taxon>
        <taxon>Fungi</taxon>
        <taxon>Dikarya</taxon>
        <taxon>Ascomycota</taxon>
        <taxon>Pezizomycotina</taxon>
        <taxon>Leotiomycetes</taxon>
        <taxon>Helotiales</taxon>
        <taxon>Sclerotiniaceae</taxon>
        <taxon>Botrytis</taxon>
    </lineage>
</organism>
<sequence>MSAFQRSGKSRVVLAVDDSYRGQPTIPNDAKLWSVVINPLDDGYAYNFTVTRSNQVRYLRVDYARLRSAFSLKRLGSYTNSVDVDGDVTFVANSLCVALQRFMYNGSHGIRGATLPVGIAIKFDDGPSIQFDTTLNVEAGPTYRSLFPGPSPLDLHRFINMATWSMDIEIPSLTPKQVDQDVASIENKSIEVVPVNDKSYRALGPESSLFDAYPSPRSCSWARDKAIARVLLHGQQPNDGSSKVLVIGKDLSMRVVCALRAEEVDVRFLEFDGICYRGSQKNEGFNYSQTGDYKFKGEQYDMVFINKPSSANHAVDARQKCELILSLRKACKVKGLIILSVRSMPTISGVFDIIEIPDQSAIDEEAILSFRNTRGGTLDREDPLNCVIIATVHTTYDGANTRYRLNPPDHPIYSEFFPKLSYESYRLICKRNQWRDILLARSYLTAAFQLASTKRVRQAENPLQCYAALKIGAPSPLPIGLKRIFHPSNVDSIRILPPVFFSRNPRFLEMVEARYDELLDLCEISEIDAPQEIISQFLGSGSTVLLYDISKFRNMLIISDGDDESKDYDRVLPFEAMAVLCSISFFCVLRMYLCAYNEIFNASLNAWDLQDLLWRLTAFGTWEEKRWYMVMKFQQIFDPSVSINSDESE</sequence>
<evidence type="ECO:0000313" key="2">
    <source>
        <dbReference type="Proteomes" id="UP000308671"/>
    </source>
</evidence>
<dbReference type="AlphaFoldDB" id="A0A4S8R9F6"/>
<gene>
    <name evidence="1" type="ORF">BGAL_0045g00320</name>
</gene>
<dbReference type="Proteomes" id="UP000308671">
    <property type="component" value="Unassembled WGS sequence"/>
</dbReference>
<dbReference type="OrthoDB" id="3484056at2759"/>
<proteinExistence type="predicted"/>